<comment type="caution">
    <text evidence="1">The sequence shown here is derived from an EMBL/GenBank/DDBJ whole genome shotgun (WGS) entry which is preliminary data.</text>
</comment>
<accession>A0ACC2FSR2</accession>
<protein>
    <submittedName>
        <fullName evidence="1">Uncharacterized protein</fullName>
    </submittedName>
</protein>
<name>A0ACC2FSR2_DALPE</name>
<gene>
    <name evidence="1" type="ORF">DPEC_G00264200</name>
</gene>
<evidence type="ECO:0000313" key="1">
    <source>
        <dbReference type="EMBL" id="KAJ7994275.1"/>
    </source>
</evidence>
<dbReference type="EMBL" id="CM055750">
    <property type="protein sequence ID" value="KAJ7994275.1"/>
    <property type="molecule type" value="Genomic_DNA"/>
</dbReference>
<organism evidence="1 2">
    <name type="scientific">Dallia pectoralis</name>
    <name type="common">Alaska blackfish</name>
    <dbReference type="NCBI Taxonomy" id="75939"/>
    <lineage>
        <taxon>Eukaryota</taxon>
        <taxon>Metazoa</taxon>
        <taxon>Chordata</taxon>
        <taxon>Craniata</taxon>
        <taxon>Vertebrata</taxon>
        <taxon>Euteleostomi</taxon>
        <taxon>Actinopterygii</taxon>
        <taxon>Neopterygii</taxon>
        <taxon>Teleostei</taxon>
        <taxon>Protacanthopterygii</taxon>
        <taxon>Esociformes</taxon>
        <taxon>Umbridae</taxon>
        <taxon>Dallia</taxon>
    </lineage>
</organism>
<reference evidence="1" key="1">
    <citation type="submission" date="2021-05" db="EMBL/GenBank/DDBJ databases">
        <authorList>
            <person name="Pan Q."/>
            <person name="Jouanno E."/>
            <person name="Zahm M."/>
            <person name="Klopp C."/>
            <person name="Cabau C."/>
            <person name="Louis A."/>
            <person name="Berthelot C."/>
            <person name="Parey E."/>
            <person name="Roest Crollius H."/>
            <person name="Montfort J."/>
            <person name="Robinson-Rechavi M."/>
            <person name="Bouchez O."/>
            <person name="Lampietro C."/>
            <person name="Lopez Roques C."/>
            <person name="Donnadieu C."/>
            <person name="Postlethwait J."/>
            <person name="Bobe J."/>
            <person name="Dillon D."/>
            <person name="Chandos A."/>
            <person name="von Hippel F."/>
            <person name="Guiguen Y."/>
        </authorList>
    </citation>
    <scope>NUCLEOTIDE SEQUENCE</scope>
    <source>
        <strain evidence="1">YG-Jan2019</strain>
    </source>
</reference>
<evidence type="ECO:0000313" key="2">
    <source>
        <dbReference type="Proteomes" id="UP001157502"/>
    </source>
</evidence>
<sequence>MYLEPGVFGMGSQTLSFTVEKHLRGLCLKDFPCGNGSWSKSRQVVLEEQSWGYWEKDTGREEAAKEDQEALVELLTSPLSPWRYVGSWSPQAHELRELSIRSPERLNGNVIFNHFNTLRIVDKGVSIIDDGMLRFSCLKELVLSGNHISELEAKHLPCTLQVLELYGNQVSSLKDLTSGPLPSLQHLGLGCNRLGLTADIQYLTGTFWPRLVSLDLSWSGFQTQVVLVDGLATLPCLRALVLEGNPLTMTPSYPGFVLDSLPQLLYLDNTRVTPEDLQRFKGLARMRDMIVDQALATVTVRRIRGVPNPTLDVTEGAAECPVVSHRYSVCYEFPSQLPSAHEARNNTASTPGTMTGTAKEKYGENVGHQPVPKQILMMNHTPKLEWAETMDFSHTSTHVVGDLMSFKSFVLCGLWLTVEEEKTVSWTVSSEDQSKHKPRTGKRGGEKSVQPSSNTLNQRSKDNKDDEVQEIPIRRILNTVHVPLQGLMSGKRTVDVVCKLGMPQTEETSRAIPLQDKIISWKEKDYIKKVDKNAELGGDCTGGQKNAPKLSKSKGKGQKGNSAYFRMDEPSANIQVEPMTVEFTVHLEKWHSATEGDQAA</sequence>
<dbReference type="Proteomes" id="UP001157502">
    <property type="component" value="Chromosome 23"/>
</dbReference>
<keyword evidence="2" id="KW-1185">Reference proteome</keyword>
<proteinExistence type="predicted"/>